<proteinExistence type="predicted"/>
<dbReference type="RefSeq" id="WP_183396254.1">
    <property type="nucleotide sequence ID" value="NZ_JACIDR010000006.1"/>
</dbReference>
<accession>A0A7W6D4E3</accession>
<evidence type="ECO:0000313" key="2">
    <source>
        <dbReference type="Proteomes" id="UP000528964"/>
    </source>
</evidence>
<name>A0A7W6D4E3_9HYPH</name>
<dbReference type="AlphaFoldDB" id="A0A7W6D4E3"/>
<dbReference type="EMBL" id="JACIDR010000006">
    <property type="protein sequence ID" value="MBB3974396.1"/>
    <property type="molecule type" value="Genomic_DNA"/>
</dbReference>
<sequence>MSTISVGEIMELAAEQAARYAGSGTPDLDERVEAFVDGVAEAVEHPTVNVERFADSLFERLDSAIIRLEACAEPRRGHPEGDELQRQKVFFAAVADRLSARMQQRLDAGGAPQ</sequence>
<reference evidence="1 2" key="1">
    <citation type="submission" date="2020-08" db="EMBL/GenBank/DDBJ databases">
        <title>Genomic Encyclopedia of Type Strains, Phase IV (KMG-IV): sequencing the most valuable type-strain genomes for metagenomic binning, comparative biology and taxonomic classification.</title>
        <authorList>
            <person name="Goeker M."/>
        </authorList>
    </citation>
    <scope>NUCLEOTIDE SEQUENCE [LARGE SCALE GENOMIC DNA]</scope>
    <source>
        <strain evidence="1 2">DSM 25481</strain>
    </source>
</reference>
<protein>
    <submittedName>
        <fullName evidence="1">Uncharacterized protein</fullName>
    </submittedName>
</protein>
<comment type="caution">
    <text evidence="1">The sequence shown here is derived from an EMBL/GenBank/DDBJ whole genome shotgun (WGS) entry which is preliminary data.</text>
</comment>
<evidence type="ECO:0000313" key="1">
    <source>
        <dbReference type="EMBL" id="MBB3974396.1"/>
    </source>
</evidence>
<dbReference type="Proteomes" id="UP000528964">
    <property type="component" value="Unassembled WGS sequence"/>
</dbReference>
<keyword evidence="2" id="KW-1185">Reference proteome</keyword>
<organism evidence="1 2">
    <name type="scientific">Hansschlegelia beijingensis</name>
    <dbReference type="NCBI Taxonomy" id="1133344"/>
    <lineage>
        <taxon>Bacteria</taxon>
        <taxon>Pseudomonadati</taxon>
        <taxon>Pseudomonadota</taxon>
        <taxon>Alphaproteobacteria</taxon>
        <taxon>Hyphomicrobiales</taxon>
        <taxon>Methylopilaceae</taxon>
        <taxon>Hansschlegelia</taxon>
    </lineage>
</organism>
<gene>
    <name evidence="1" type="ORF">GGR24_003077</name>
</gene>